<dbReference type="STRING" id="714943.Mucpa_2962"/>
<dbReference type="Proteomes" id="UP000002774">
    <property type="component" value="Chromosome"/>
</dbReference>
<proteinExistence type="predicted"/>
<keyword evidence="3" id="KW-1185">Reference proteome</keyword>
<sequence length="369" mass="40560">MKTKFTLLALSLFCFMKPIFSQTIPIGFTNQKAFPIPLSGIEKTNKTLLTQGGTKTKYVSVDASNYVSLAQRLESNADSVERVIAIAYQANFGKLDISNTDALNANIKALNDKRSADMKQVSAARKAAKGYRYLARTANNFNFFFVKDAIDAEMYYNGTLSDNKAKFLSNSLLAFSSDGGKASIYNEIYADYYGPIRVGFGALISNKQTPSTTTPDPNETKNDAVQRLLGGGGNGVFSFSYPILDVQSKNAFFVKLAASPKLALDVPKIGTDNSAYAVNYNLGVEGSIFYTGALNVLTFYTNFRFAQLAGNGLFYDNLTKTDHKSFNMNQLSFGFAITSTFRLSYNYYFGDGFVTSNFPQTISFTIIPQ</sequence>
<evidence type="ECO:0008006" key="4">
    <source>
        <dbReference type="Google" id="ProtNLM"/>
    </source>
</evidence>
<dbReference type="HOGENOM" id="CLU_749671_0_0_10"/>
<evidence type="ECO:0000313" key="2">
    <source>
        <dbReference type="EMBL" id="EHQ27070.1"/>
    </source>
</evidence>
<reference evidence="2" key="1">
    <citation type="submission" date="2011-09" db="EMBL/GenBank/DDBJ databases">
        <title>The permanent draft genome of Mucilaginibacter paludis DSM 18603.</title>
        <authorList>
            <consortium name="US DOE Joint Genome Institute (JGI-PGF)"/>
            <person name="Lucas S."/>
            <person name="Han J."/>
            <person name="Lapidus A."/>
            <person name="Bruce D."/>
            <person name="Goodwin L."/>
            <person name="Pitluck S."/>
            <person name="Peters L."/>
            <person name="Kyrpides N."/>
            <person name="Mavromatis K."/>
            <person name="Ivanova N."/>
            <person name="Mikhailova N."/>
            <person name="Held B."/>
            <person name="Detter J.C."/>
            <person name="Tapia R."/>
            <person name="Han C."/>
            <person name="Land M."/>
            <person name="Hauser L."/>
            <person name="Markowitz V."/>
            <person name="Cheng J.-F."/>
            <person name="Hugenholtz P."/>
            <person name="Woyke T."/>
            <person name="Wu D."/>
            <person name="Tindall B."/>
            <person name="Brambilla E."/>
            <person name="Klenk H.-P."/>
            <person name="Eisen J.A."/>
        </authorList>
    </citation>
    <scope>NUCLEOTIDE SEQUENCE [LARGE SCALE GENOMIC DNA]</scope>
    <source>
        <strain evidence="2">DSM 18603</strain>
    </source>
</reference>
<dbReference type="OrthoDB" id="1256920at2"/>
<keyword evidence="1" id="KW-0732">Signal</keyword>
<feature type="chain" id="PRO_5003557205" description="Secreted protein" evidence="1">
    <location>
        <begin position="22"/>
        <end position="369"/>
    </location>
</feature>
<organism evidence="2 3">
    <name type="scientific">Mucilaginibacter paludis DSM 18603</name>
    <dbReference type="NCBI Taxonomy" id="714943"/>
    <lineage>
        <taxon>Bacteria</taxon>
        <taxon>Pseudomonadati</taxon>
        <taxon>Bacteroidota</taxon>
        <taxon>Sphingobacteriia</taxon>
        <taxon>Sphingobacteriales</taxon>
        <taxon>Sphingobacteriaceae</taxon>
        <taxon>Mucilaginibacter</taxon>
    </lineage>
</organism>
<dbReference type="EMBL" id="CM001403">
    <property type="protein sequence ID" value="EHQ27070.1"/>
    <property type="molecule type" value="Genomic_DNA"/>
</dbReference>
<protein>
    <recommendedName>
        <fullName evidence="4">Secreted protein</fullName>
    </recommendedName>
</protein>
<gene>
    <name evidence="2" type="ORF">Mucpa_2962</name>
</gene>
<feature type="signal peptide" evidence="1">
    <location>
        <begin position="1"/>
        <end position="21"/>
    </location>
</feature>
<accession>H1YBZ2</accession>
<dbReference type="eggNOG" id="ENOG502ZR86">
    <property type="taxonomic scope" value="Bacteria"/>
</dbReference>
<dbReference type="AlphaFoldDB" id="H1YBZ2"/>
<evidence type="ECO:0000256" key="1">
    <source>
        <dbReference type="SAM" id="SignalP"/>
    </source>
</evidence>
<evidence type="ECO:0000313" key="3">
    <source>
        <dbReference type="Proteomes" id="UP000002774"/>
    </source>
</evidence>
<name>H1YBZ2_9SPHI</name>
<dbReference type="RefSeq" id="WP_008507359.1">
    <property type="nucleotide sequence ID" value="NZ_CM001403.1"/>
</dbReference>